<evidence type="ECO:0000256" key="1">
    <source>
        <dbReference type="SAM" id="Phobius"/>
    </source>
</evidence>
<evidence type="ECO:0000313" key="2">
    <source>
        <dbReference type="EMBL" id="MFC6713417.1"/>
    </source>
</evidence>
<name>A0ABW2AQR8_9MICO</name>
<sequence length="133" mass="13669">MSAVPVLVPVARPTRPHLRLVPDLHPTSFPVPVVGAPTAKSATRLRLTRRGVVAIGTVLAAMTALCGVLVAHAIAPAPAGPASVVVQSGQTLSEVAHNALPQLPVQEAVVRVQLANDLNSLQVSAGQTLLIPR</sequence>
<comment type="caution">
    <text evidence="2">The sequence shown here is derived from an EMBL/GenBank/DDBJ whole genome shotgun (WGS) entry which is preliminary data.</text>
</comment>
<evidence type="ECO:0000313" key="3">
    <source>
        <dbReference type="Proteomes" id="UP001596356"/>
    </source>
</evidence>
<keyword evidence="3" id="KW-1185">Reference proteome</keyword>
<accession>A0ABW2AQR8</accession>
<keyword evidence="1" id="KW-0812">Transmembrane</keyword>
<keyword evidence="1" id="KW-0472">Membrane</keyword>
<keyword evidence="1" id="KW-1133">Transmembrane helix</keyword>
<dbReference type="EMBL" id="JBHSWJ010000002">
    <property type="protein sequence ID" value="MFC6713417.1"/>
    <property type="molecule type" value="Genomic_DNA"/>
</dbReference>
<gene>
    <name evidence="2" type="ORF">ACFQBT_06035</name>
</gene>
<proteinExistence type="predicted"/>
<feature type="transmembrane region" description="Helical" evidence="1">
    <location>
        <begin position="52"/>
        <end position="75"/>
    </location>
</feature>
<dbReference type="Proteomes" id="UP001596356">
    <property type="component" value="Unassembled WGS sequence"/>
</dbReference>
<organism evidence="2 3">
    <name type="scientific">Branchiibius cervicis</name>
    <dbReference type="NCBI Taxonomy" id="908252"/>
    <lineage>
        <taxon>Bacteria</taxon>
        <taxon>Bacillati</taxon>
        <taxon>Actinomycetota</taxon>
        <taxon>Actinomycetes</taxon>
        <taxon>Micrococcales</taxon>
        <taxon>Dermacoccaceae</taxon>
        <taxon>Branchiibius</taxon>
    </lineage>
</organism>
<dbReference type="RefSeq" id="WP_377821147.1">
    <property type="nucleotide sequence ID" value="NZ_JBHSWJ010000002.1"/>
</dbReference>
<protein>
    <submittedName>
        <fullName evidence="2">LysM peptidoglycan-binding domain-containing protein</fullName>
    </submittedName>
</protein>
<reference evidence="3" key="1">
    <citation type="journal article" date="2019" name="Int. J. Syst. Evol. Microbiol.">
        <title>The Global Catalogue of Microorganisms (GCM) 10K type strain sequencing project: providing services to taxonomists for standard genome sequencing and annotation.</title>
        <authorList>
            <consortium name="The Broad Institute Genomics Platform"/>
            <consortium name="The Broad Institute Genome Sequencing Center for Infectious Disease"/>
            <person name="Wu L."/>
            <person name="Ma J."/>
        </authorList>
    </citation>
    <scope>NUCLEOTIDE SEQUENCE [LARGE SCALE GENOMIC DNA]</scope>
    <source>
        <strain evidence="3">NBRC 106593</strain>
    </source>
</reference>